<dbReference type="SUPFAM" id="SSF46689">
    <property type="entry name" value="Homeodomain-like"/>
    <property type="match status" value="1"/>
</dbReference>
<evidence type="ECO:0000313" key="7">
    <source>
        <dbReference type="Proteomes" id="UP000198833"/>
    </source>
</evidence>
<dbReference type="InterPro" id="IPR009057">
    <property type="entry name" value="Homeodomain-like_sf"/>
</dbReference>
<dbReference type="SUPFAM" id="SSF53697">
    <property type="entry name" value="SIS domain"/>
    <property type="match status" value="1"/>
</dbReference>
<dbReference type="Pfam" id="PF01380">
    <property type="entry name" value="SIS"/>
    <property type="match status" value="1"/>
</dbReference>
<keyword evidence="2 6" id="KW-0238">DNA-binding</keyword>
<dbReference type="GO" id="GO:0097367">
    <property type="term" value="F:carbohydrate derivative binding"/>
    <property type="evidence" value="ECO:0007669"/>
    <property type="project" value="InterPro"/>
</dbReference>
<dbReference type="GO" id="GO:0003700">
    <property type="term" value="F:DNA-binding transcription factor activity"/>
    <property type="evidence" value="ECO:0007669"/>
    <property type="project" value="InterPro"/>
</dbReference>
<organism evidence="6 7">
    <name type="scientific">Ignavigranum ruoffiae</name>
    <dbReference type="NCBI Taxonomy" id="89093"/>
    <lineage>
        <taxon>Bacteria</taxon>
        <taxon>Bacillati</taxon>
        <taxon>Bacillota</taxon>
        <taxon>Bacilli</taxon>
        <taxon>Lactobacillales</taxon>
        <taxon>Aerococcaceae</taxon>
        <taxon>Ignavigranum</taxon>
    </lineage>
</organism>
<name>A0A1H9CJV8_9LACT</name>
<feature type="domain" description="HTH rpiR-type" evidence="4">
    <location>
        <begin position="5"/>
        <end position="81"/>
    </location>
</feature>
<keyword evidence="7" id="KW-1185">Reference proteome</keyword>
<dbReference type="PROSITE" id="PS51071">
    <property type="entry name" value="HTH_RPIR"/>
    <property type="match status" value="1"/>
</dbReference>
<dbReference type="CDD" id="cd05013">
    <property type="entry name" value="SIS_RpiR"/>
    <property type="match status" value="1"/>
</dbReference>
<dbReference type="InterPro" id="IPR036388">
    <property type="entry name" value="WH-like_DNA-bd_sf"/>
</dbReference>
<evidence type="ECO:0000259" key="4">
    <source>
        <dbReference type="PROSITE" id="PS51071"/>
    </source>
</evidence>
<dbReference type="InterPro" id="IPR001347">
    <property type="entry name" value="SIS_dom"/>
</dbReference>
<keyword evidence="1" id="KW-0805">Transcription regulation</keyword>
<dbReference type="InterPro" id="IPR046348">
    <property type="entry name" value="SIS_dom_sf"/>
</dbReference>
<dbReference type="InterPro" id="IPR047640">
    <property type="entry name" value="RpiR-like"/>
</dbReference>
<keyword evidence="3" id="KW-0804">Transcription</keyword>
<evidence type="ECO:0000256" key="1">
    <source>
        <dbReference type="ARBA" id="ARBA00023015"/>
    </source>
</evidence>
<dbReference type="InterPro" id="IPR000281">
    <property type="entry name" value="HTH_RpiR"/>
</dbReference>
<dbReference type="PANTHER" id="PTHR30514:SF21">
    <property type="entry name" value="RPIR-FAMILY TRANSCRIPTIONAL REGULATOR"/>
    <property type="match status" value="1"/>
</dbReference>
<dbReference type="Proteomes" id="UP000198833">
    <property type="component" value="Unassembled WGS sequence"/>
</dbReference>
<dbReference type="Gene3D" id="1.10.10.10">
    <property type="entry name" value="Winged helix-like DNA-binding domain superfamily/Winged helix DNA-binding domain"/>
    <property type="match status" value="1"/>
</dbReference>
<proteinExistence type="predicted"/>
<evidence type="ECO:0000256" key="2">
    <source>
        <dbReference type="ARBA" id="ARBA00023125"/>
    </source>
</evidence>
<evidence type="ECO:0000256" key="3">
    <source>
        <dbReference type="ARBA" id="ARBA00023163"/>
    </source>
</evidence>
<reference evidence="6 7" key="1">
    <citation type="submission" date="2016-10" db="EMBL/GenBank/DDBJ databases">
        <authorList>
            <person name="de Groot N.N."/>
        </authorList>
    </citation>
    <scope>NUCLEOTIDE SEQUENCE [LARGE SCALE GENOMIC DNA]</scope>
    <source>
        <strain evidence="6 7">DSM 15695</strain>
    </source>
</reference>
<dbReference type="OrthoDB" id="1648815at2"/>
<evidence type="ECO:0000259" key="5">
    <source>
        <dbReference type="PROSITE" id="PS51464"/>
    </source>
</evidence>
<feature type="domain" description="SIS" evidence="5">
    <location>
        <begin position="115"/>
        <end position="255"/>
    </location>
</feature>
<dbReference type="PROSITE" id="PS51464">
    <property type="entry name" value="SIS"/>
    <property type="match status" value="1"/>
</dbReference>
<gene>
    <name evidence="6" type="ORF">SAMN04488558_10457</name>
</gene>
<dbReference type="EMBL" id="FOEN01000004">
    <property type="protein sequence ID" value="SEQ01500.1"/>
    <property type="molecule type" value="Genomic_DNA"/>
</dbReference>
<protein>
    <submittedName>
        <fullName evidence="6">DNA-binding transcriptional regulator, MurR/RpiR family, contains HTH and SIS domains</fullName>
    </submittedName>
</protein>
<sequence length="277" mass="31297">MEIKDSLVPVIESLYPSFTETEKVIAQYFIQPPTESSDYSAKSIAQTLHVSEASLTRFAQKCGYQGYREFIFAYRQKDQPNYQNNALAIENVLKDYSEIINKTYSLMKEEQLKHIAQLISETQRIYIYGIGSSGYAAQETRYRLMRLGLTVDAITDPEMMAMNQVVLNSTCLVIGFSISGETFSVLKSLKQAASQGAKTLLITSKAKPLYDDQIQVILNCASLANLNFGNRISPQLPILMVIDIIYDYIMDLDRVQRGKVFLDTLFAIEKGVDNKDE</sequence>
<evidence type="ECO:0000313" key="6">
    <source>
        <dbReference type="EMBL" id="SEQ01500.1"/>
    </source>
</evidence>
<dbReference type="STRING" id="89093.SAMN04488558_10457"/>
<dbReference type="PANTHER" id="PTHR30514">
    <property type="entry name" value="GLUCOKINASE"/>
    <property type="match status" value="1"/>
</dbReference>
<dbReference type="AlphaFoldDB" id="A0A1H9CJV8"/>
<dbReference type="InterPro" id="IPR035472">
    <property type="entry name" value="RpiR-like_SIS"/>
</dbReference>
<dbReference type="GO" id="GO:0003677">
    <property type="term" value="F:DNA binding"/>
    <property type="evidence" value="ECO:0007669"/>
    <property type="project" value="UniProtKB-KW"/>
</dbReference>
<dbReference type="Gene3D" id="3.40.50.10490">
    <property type="entry name" value="Glucose-6-phosphate isomerase like protein, domain 1"/>
    <property type="match status" value="1"/>
</dbReference>
<dbReference type="RefSeq" id="WP_092571187.1">
    <property type="nucleotide sequence ID" value="NZ_CALUDV010000026.1"/>
</dbReference>
<dbReference type="Pfam" id="PF01418">
    <property type="entry name" value="HTH_6"/>
    <property type="match status" value="1"/>
</dbReference>
<accession>A0A1H9CJV8</accession>
<dbReference type="GO" id="GO:1901135">
    <property type="term" value="P:carbohydrate derivative metabolic process"/>
    <property type="evidence" value="ECO:0007669"/>
    <property type="project" value="InterPro"/>
</dbReference>